<name>A0A3E3AEQ7_9FIRM</name>
<reference evidence="2 3" key="1">
    <citation type="submission" date="2018-08" db="EMBL/GenBank/DDBJ databases">
        <title>A genome reference for cultivated species of the human gut microbiota.</title>
        <authorList>
            <person name="Zou Y."/>
            <person name="Xue W."/>
            <person name="Luo G."/>
        </authorList>
    </citation>
    <scope>NUCLEOTIDE SEQUENCE [LARGE SCALE GENOMIC DNA]</scope>
    <source>
        <strain evidence="2 3">OM06-4</strain>
    </source>
</reference>
<evidence type="ECO:0000259" key="1">
    <source>
        <dbReference type="PROSITE" id="PS50937"/>
    </source>
</evidence>
<dbReference type="EMBL" id="QUSL01000013">
    <property type="protein sequence ID" value="RGD85043.1"/>
    <property type="molecule type" value="Genomic_DNA"/>
</dbReference>
<gene>
    <name evidence="2" type="ORF">DXB93_09650</name>
</gene>
<dbReference type="GO" id="GO:0003677">
    <property type="term" value="F:DNA binding"/>
    <property type="evidence" value="ECO:0007669"/>
    <property type="project" value="UniProtKB-KW"/>
</dbReference>
<feature type="domain" description="HTH merR-type" evidence="1">
    <location>
        <begin position="1"/>
        <end position="45"/>
    </location>
</feature>
<sequence>MTTHEIEEMLGIAKQTLIYYEKEGFITPQRNSNNYHNYLKKNLIF</sequence>
<dbReference type="AlphaFoldDB" id="A0A3E3AEQ7"/>
<comment type="caution">
    <text evidence="2">The sequence shown here is derived from an EMBL/GenBank/DDBJ whole genome shotgun (WGS) entry which is preliminary data.</text>
</comment>
<dbReference type="PROSITE" id="PS50937">
    <property type="entry name" value="HTH_MERR_2"/>
    <property type="match status" value="1"/>
</dbReference>
<evidence type="ECO:0000313" key="2">
    <source>
        <dbReference type="EMBL" id="RGD85043.1"/>
    </source>
</evidence>
<dbReference type="Pfam" id="PF00376">
    <property type="entry name" value="MerR"/>
    <property type="match status" value="1"/>
</dbReference>
<accession>A0A3E3AEQ7</accession>
<dbReference type="GeneID" id="64194910"/>
<dbReference type="Gene3D" id="1.10.1660.10">
    <property type="match status" value="1"/>
</dbReference>
<dbReference type="InterPro" id="IPR000551">
    <property type="entry name" value="MerR-type_HTH_dom"/>
</dbReference>
<dbReference type="InterPro" id="IPR009061">
    <property type="entry name" value="DNA-bd_dom_put_sf"/>
</dbReference>
<keyword evidence="2" id="KW-0238">DNA-binding</keyword>
<protein>
    <submittedName>
        <fullName evidence="2">MerR family DNA-binding transcriptional regulator</fullName>
    </submittedName>
</protein>
<dbReference type="RefSeq" id="WP_003536083.1">
    <property type="nucleotide sequence ID" value="NZ_AP031443.1"/>
</dbReference>
<proteinExistence type="predicted"/>
<dbReference type="Proteomes" id="UP000261032">
    <property type="component" value="Unassembled WGS sequence"/>
</dbReference>
<organism evidence="2 3">
    <name type="scientific">Thomasclavelia ramosa</name>
    <dbReference type="NCBI Taxonomy" id="1547"/>
    <lineage>
        <taxon>Bacteria</taxon>
        <taxon>Bacillati</taxon>
        <taxon>Bacillota</taxon>
        <taxon>Erysipelotrichia</taxon>
        <taxon>Erysipelotrichales</taxon>
        <taxon>Coprobacillaceae</taxon>
        <taxon>Thomasclavelia</taxon>
    </lineage>
</organism>
<dbReference type="GO" id="GO:0006355">
    <property type="term" value="P:regulation of DNA-templated transcription"/>
    <property type="evidence" value="ECO:0007669"/>
    <property type="project" value="InterPro"/>
</dbReference>
<evidence type="ECO:0000313" key="3">
    <source>
        <dbReference type="Proteomes" id="UP000261032"/>
    </source>
</evidence>
<dbReference type="SUPFAM" id="SSF46955">
    <property type="entry name" value="Putative DNA-binding domain"/>
    <property type="match status" value="1"/>
</dbReference>